<protein>
    <recommendedName>
        <fullName evidence="2">Secretion system C-terminal sorting domain-containing protein</fullName>
    </recommendedName>
</protein>
<feature type="signal peptide" evidence="1">
    <location>
        <begin position="1"/>
        <end position="19"/>
    </location>
</feature>
<sequence>MIRSLMLLLGSLLCSPLWAQHPLDNCEQALPIELSLPSTCPESSIETDTFTFSLEEALPSAYLNASNCANPDVATANGDIWVTFLPKGNTLTLTLSGIDQPHMVLLRGTTCEQLIPIGCASGATEATLQASVSPNEAYYLLIAGGAGSAQLKVTSTTDCSPCSLVRDGYFTASPAPVNGSYPGGQEVQMCFTVDRWSSTPNSELLHALELDFDEGWDMATFLPQPPVSCSDNGTWGWYNGWLSEATGDAFGPGFAFDEIKNGIQDGNPGNNRGMDGLGCADIGGVGNDNTLQFCWTITTADCPTAEFGYPATLNMGARLLGDGLSGAWGQTACYNPVTETFSASLYCPDAFAPEINISDASCGENCDGSLALTGAGAGPWDYVLSDTSGNLLYLATSIPGPDTISGLCPGLYEILIVDNTSNETRKQLVEISIGIVPAATASFTLPCFEGEPIPLSATVEPANGDITYLWTGPNGYVRTTPDPFALFPGDYTLEVTVNGCPAAPYHFTIPAISDIGIVQLGPDTLTICPGESITLTSTGTAESLTWTEAGSDAVLSTADSVTVTPTDGAIYQVEGVSPNGCTGMDYVVFQIALSPTLSVLPGDTLCPGEAASLSVDQGTSWSWSTGDTTQQISVSPSGNTTYTVTVTDDNGCSTVLPANVAVASGNGFFVFQDQELCAGESAMLGASGGESFLWSTGDTTNSITVTPDTTQTYTVTQTDAFGCTHTDSVTVTVNPDPQLTYNPAEVLICAGDEVLLELYQTDTLLWDTLVSPPADAAYLPPFDFGCQSVPAFQVYVSPLPDIEIAGPDTLCGLDSVWLTGTGAGQLQWGDGTLGDSLLAVPDGTTTYYLTATDTITGCSGTDSLTITPVSESVAPVISCESRLGAVRFSWALDTNYSYTVTVVDGPEGFFQSDHQYAIIGLAPGQTVSINLEVSQNAGCSTTVAASCTTPDCSVLDLFTLVPESVCISDGTIALLADVAGGTNQGEGQWSGPGLDSTGLIFDPEVAGAGLHELIYTYTDQGCTVSDTSLIEVAGQLSPGQISCTSVADTLVFSWPALDQDIGYSVVVASGQNGVLEGNSFSIPGLNTGDTVEILLTVQTDGPCGEYEVAAGCSLTTPVCPEINVPADTFICNGASVILDFADTPEWSTYSWSPATGLSCTDCPAPAAAPGSTTTYQLIASDAGGCTDTIEYTIYVQQLPSSYIPDEPVTFCPGEAFEFCMPDGDIHYWIGPNAFIATDQCLSFSNITAADAGNYYAFMRSNGCRFIKAFILIAAPEPEVKIIPELQTVCPNDTFSITAIAPDASSLSWSPAAYLDCSTCPTVTGSVPQTATFVLTATDTFGCTATAQAVVFVDDCAPAPLPGNDVSGLSMLKVFPNPATNEVNVLTPLQGLKTLQLWSATGQMVASHQFEGQQWALPVEQLPAGAYFLKVFTPQKTEQVRLIISR</sequence>
<dbReference type="InterPro" id="IPR013783">
    <property type="entry name" value="Ig-like_fold"/>
</dbReference>
<keyword evidence="4" id="KW-1185">Reference proteome</keyword>
<dbReference type="Proteomes" id="UP000029736">
    <property type="component" value="Unassembled WGS sequence"/>
</dbReference>
<evidence type="ECO:0000313" key="3">
    <source>
        <dbReference type="EMBL" id="KGE87051.1"/>
    </source>
</evidence>
<dbReference type="InterPro" id="IPR026444">
    <property type="entry name" value="Secre_tail"/>
</dbReference>
<comment type="caution">
    <text evidence="3">The sequence shown here is derived from an EMBL/GenBank/DDBJ whole genome shotgun (WGS) entry which is preliminary data.</text>
</comment>
<proteinExistence type="predicted"/>
<dbReference type="OrthoDB" id="1652165at2"/>
<feature type="domain" description="Secretion system C-terminal sorting" evidence="2">
    <location>
        <begin position="1373"/>
        <end position="1443"/>
    </location>
</feature>
<reference evidence="3 4" key="1">
    <citation type="journal article" date="2014" name="Int. J. Syst. Evol. Microbiol.">
        <title>Phaeodactylibacter xiamenensis gen. nov., sp. nov., a member of the family Saprospiraceae isolated from the marine alga Phaeodactylum tricornutum.</title>
        <authorList>
            <person name="Chen Z.Jr."/>
            <person name="Lei X."/>
            <person name="Lai Q."/>
            <person name="Li Y."/>
            <person name="Zhang B."/>
            <person name="Zhang J."/>
            <person name="Zhang H."/>
            <person name="Yang L."/>
            <person name="Zheng W."/>
            <person name="Tian Y."/>
            <person name="Yu Z."/>
            <person name="Xu H.Jr."/>
            <person name="Zheng T."/>
        </authorList>
    </citation>
    <scope>NUCLEOTIDE SEQUENCE [LARGE SCALE GENOMIC DNA]</scope>
    <source>
        <strain evidence="3 4">KD52</strain>
    </source>
</reference>
<keyword evidence="1" id="KW-0732">Signal</keyword>
<evidence type="ECO:0000313" key="4">
    <source>
        <dbReference type="Proteomes" id="UP000029736"/>
    </source>
</evidence>
<organism evidence="3 4">
    <name type="scientific">Phaeodactylibacter xiamenensis</name>
    <dbReference type="NCBI Taxonomy" id="1524460"/>
    <lineage>
        <taxon>Bacteria</taxon>
        <taxon>Pseudomonadati</taxon>
        <taxon>Bacteroidota</taxon>
        <taxon>Saprospiria</taxon>
        <taxon>Saprospirales</taxon>
        <taxon>Haliscomenobacteraceae</taxon>
        <taxon>Phaeodactylibacter</taxon>
    </lineage>
</organism>
<dbReference type="NCBIfam" id="TIGR04183">
    <property type="entry name" value="Por_Secre_tail"/>
    <property type="match status" value="1"/>
</dbReference>
<dbReference type="STRING" id="1524460.IX84_18745"/>
<evidence type="ECO:0000259" key="2">
    <source>
        <dbReference type="Pfam" id="PF18962"/>
    </source>
</evidence>
<dbReference type="Pfam" id="PF18962">
    <property type="entry name" value="Por_Secre_tail"/>
    <property type="match status" value="1"/>
</dbReference>
<dbReference type="RefSeq" id="WP_044223729.1">
    <property type="nucleotide sequence ID" value="NZ_JBKAGJ010000008.1"/>
</dbReference>
<dbReference type="EMBL" id="JPOS01000039">
    <property type="protein sequence ID" value="KGE87051.1"/>
    <property type="molecule type" value="Genomic_DNA"/>
</dbReference>
<accession>A0A098S4S0</accession>
<dbReference type="Gene3D" id="2.60.40.10">
    <property type="entry name" value="Immunoglobulins"/>
    <property type="match status" value="1"/>
</dbReference>
<gene>
    <name evidence="3" type="ORF">IX84_18745</name>
</gene>
<feature type="chain" id="PRO_5001947607" description="Secretion system C-terminal sorting domain-containing protein" evidence="1">
    <location>
        <begin position="20"/>
        <end position="1445"/>
    </location>
</feature>
<evidence type="ECO:0000256" key="1">
    <source>
        <dbReference type="SAM" id="SignalP"/>
    </source>
</evidence>
<name>A0A098S4S0_9BACT</name>